<protein>
    <submittedName>
        <fullName evidence="1">Uncharacterized protein</fullName>
    </submittedName>
</protein>
<evidence type="ECO:0000313" key="1">
    <source>
        <dbReference type="EMBL" id="GBL74128.1"/>
    </source>
</evidence>
<accession>A0A4Y2A2X4</accession>
<gene>
    <name evidence="1" type="ORF">AVEN_231022_1</name>
</gene>
<keyword evidence="2" id="KW-1185">Reference proteome</keyword>
<comment type="caution">
    <text evidence="1">The sequence shown here is derived from an EMBL/GenBank/DDBJ whole genome shotgun (WGS) entry which is preliminary data.</text>
</comment>
<name>A0A4Y2A2X4_ARAVE</name>
<reference evidence="1 2" key="1">
    <citation type="journal article" date="2019" name="Sci. Rep.">
        <title>Orb-weaving spider Araneus ventricosus genome elucidates the spidroin gene catalogue.</title>
        <authorList>
            <person name="Kono N."/>
            <person name="Nakamura H."/>
            <person name="Ohtoshi R."/>
            <person name="Moran D.A.P."/>
            <person name="Shinohara A."/>
            <person name="Yoshida Y."/>
            <person name="Fujiwara M."/>
            <person name="Mori M."/>
            <person name="Tomita M."/>
            <person name="Arakawa K."/>
        </authorList>
    </citation>
    <scope>NUCLEOTIDE SEQUENCE [LARGE SCALE GENOMIC DNA]</scope>
</reference>
<dbReference type="EMBL" id="BGPR01000004">
    <property type="protein sequence ID" value="GBL74128.1"/>
    <property type="molecule type" value="Genomic_DNA"/>
</dbReference>
<dbReference type="AlphaFoldDB" id="A0A4Y2A2X4"/>
<sequence length="83" mass="9522">MNFREAFNDLNALTTEIAKIRDDVCQNAIKKSKLIYDKWGIDIQARIRRRKMPGELARDAGLSAEEEIDSMLFNKKLNHASLA</sequence>
<evidence type="ECO:0000313" key="2">
    <source>
        <dbReference type="Proteomes" id="UP000499080"/>
    </source>
</evidence>
<proteinExistence type="predicted"/>
<organism evidence="1 2">
    <name type="scientific">Araneus ventricosus</name>
    <name type="common">Orbweaver spider</name>
    <name type="synonym">Epeira ventricosa</name>
    <dbReference type="NCBI Taxonomy" id="182803"/>
    <lineage>
        <taxon>Eukaryota</taxon>
        <taxon>Metazoa</taxon>
        <taxon>Ecdysozoa</taxon>
        <taxon>Arthropoda</taxon>
        <taxon>Chelicerata</taxon>
        <taxon>Arachnida</taxon>
        <taxon>Araneae</taxon>
        <taxon>Araneomorphae</taxon>
        <taxon>Entelegynae</taxon>
        <taxon>Araneoidea</taxon>
        <taxon>Araneidae</taxon>
        <taxon>Araneus</taxon>
    </lineage>
</organism>
<dbReference type="Proteomes" id="UP000499080">
    <property type="component" value="Unassembled WGS sequence"/>
</dbReference>